<proteinExistence type="predicted"/>
<dbReference type="Pfam" id="PF00646">
    <property type="entry name" value="F-box"/>
    <property type="match status" value="1"/>
</dbReference>
<dbReference type="OrthoDB" id="513278at2759"/>
<protein>
    <recommendedName>
        <fullName evidence="2">F-box domain-containing protein</fullName>
    </recommendedName>
</protein>
<dbReference type="EMBL" id="PGGS01000487">
    <property type="protein sequence ID" value="PNH03578.1"/>
    <property type="molecule type" value="Genomic_DNA"/>
</dbReference>
<dbReference type="SUPFAM" id="SSF81383">
    <property type="entry name" value="F-box domain"/>
    <property type="match status" value="1"/>
</dbReference>
<feature type="domain" description="F-box" evidence="2">
    <location>
        <begin position="44"/>
        <end position="95"/>
    </location>
</feature>
<dbReference type="AlphaFoldDB" id="A0A2J7ZTK0"/>
<dbReference type="CDD" id="cd09917">
    <property type="entry name" value="F-box_SF"/>
    <property type="match status" value="1"/>
</dbReference>
<reference evidence="3 4" key="1">
    <citation type="journal article" date="2017" name="Mol. Biol. Evol.">
        <title>The 4-celled Tetrabaena socialis nuclear genome reveals the essential components for genetic control of cell number at the origin of multicellularity in the volvocine lineage.</title>
        <authorList>
            <person name="Featherston J."/>
            <person name="Arakaki Y."/>
            <person name="Hanschen E.R."/>
            <person name="Ferris P.J."/>
            <person name="Michod R.E."/>
            <person name="Olson B.J.S.C."/>
            <person name="Nozaki H."/>
            <person name="Durand P.M."/>
        </authorList>
    </citation>
    <scope>NUCLEOTIDE SEQUENCE [LARGE SCALE GENOMIC DNA]</scope>
    <source>
        <strain evidence="3 4">NIES-571</strain>
    </source>
</reference>
<dbReference type="Proteomes" id="UP000236333">
    <property type="component" value="Unassembled WGS sequence"/>
</dbReference>
<feature type="compositionally biased region" description="Polar residues" evidence="1">
    <location>
        <begin position="1"/>
        <end position="10"/>
    </location>
</feature>
<evidence type="ECO:0000313" key="4">
    <source>
        <dbReference type="Proteomes" id="UP000236333"/>
    </source>
</evidence>
<keyword evidence="4" id="KW-1185">Reference proteome</keyword>
<gene>
    <name evidence="3" type="ORF">TSOC_010357</name>
</gene>
<evidence type="ECO:0000256" key="1">
    <source>
        <dbReference type="SAM" id="MobiDB-lite"/>
    </source>
</evidence>
<evidence type="ECO:0000313" key="3">
    <source>
        <dbReference type="EMBL" id="PNH03578.1"/>
    </source>
</evidence>
<feature type="region of interest" description="Disordered" evidence="1">
    <location>
        <begin position="1"/>
        <end position="28"/>
    </location>
</feature>
<comment type="caution">
    <text evidence="3">The sequence shown here is derived from an EMBL/GenBank/DDBJ whole genome shotgun (WGS) entry which is preliminary data.</text>
</comment>
<name>A0A2J7ZTK0_9CHLO</name>
<dbReference type="InterPro" id="IPR001810">
    <property type="entry name" value="F-box_dom"/>
</dbReference>
<dbReference type="InterPro" id="IPR036047">
    <property type="entry name" value="F-box-like_dom_sf"/>
</dbReference>
<evidence type="ECO:0000259" key="2">
    <source>
        <dbReference type="PROSITE" id="PS50181"/>
    </source>
</evidence>
<dbReference type="PROSITE" id="PS50181">
    <property type="entry name" value="FBOX"/>
    <property type="match status" value="1"/>
</dbReference>
<accession>A0A2J7ZTK0</accession>
<organism evidence="3 4">
    <name type="scientific">Tetrabaena socialis</name>
    <dbReference type="NCBI Taxonomy" id="47790"/>
    <lineage>
        <taxon>Eukaryota</taxon>
        <taxon>Viridiplantae</taxon>
        <taxon>Chlorophyta</taxon>
        <taxon>core chlorophytes</taxon>
        <taxon>Chlorophyceae</taxon>
        <taxon>CS clade</taxon>
        <taxon>Chlamydomonadales</taxon>
        <taxon>Tetrabaenaceae</taxon>
        <taxon>Tetrabaena</taxon>
    </lineage>
</organism>
<sequence length="358" mass="38686">MSGPLESSSRAEALEQEAARPAKRAKTTTQDDVLSQLCQSHEAGASLLSLPDGVLHHVLAQLSSPELNALGATSKYFRSLDKASGLPLTHRFAKEALVRILGDEKQAMRWRGYTWPQRLAIEETVTKFDRDQSDEKFTFKEMAGAMEGTTGVTEIKLDVPGPRILVSDQSTAESPILRWKLQLRGNNAAEFGVVPTDFTSLRDAAKALHKCHPNGSDERATGFSSAITVGSLLPARLPIMKGTIVELLVTPRELSFIITNPDDGAEMIWQNNSTISRPYKGPRELRLQLARNYTTPIKLAVTAWQRAAFDVLHTTPKAMPPTTAPAVAVPAAVAEPAAAVKQALTEAPAAALLLAPAN</sequence>